<dbReference type="PANTHER" id="PTHR33383">
    <property type="entry name" value="MEMBRANE PROTEIN INSERTION EFFICIENCY FACTOR-RELATED"/>
    <property type="match status" value="1"/>
</dbReference>
<dbReference type="InterPro" id="IPR002696">
    <property type="entry name" value="Membr_insert_effic_factor_YidD"/>
</dbReference>
<sequence>MSEALVVDAVADEFTAPAQCCDAAHHEHHHEHHPDDIAGTDQRTTSVPLFARAPHLVIRAYQWLFAGRVSPCRFEPSCSTYALESFEVHGLIRGSLLSLRRLSRCHPWGGHGWDPVPRKKAA</sequence>
<proteinExistence type="inferred from homology"/>
<dbReference type="SMART" id="SM01234">
    <property type="entry name" value="Haemolytic"/>
    <property type="match status" value="1"/>
</dbReference>
<dbReference type="EMBL" id="CAEMXZ010000034">
    <property type="protein sequence ID" value="CAB4323247.1"/>
    <property type="molecule type" value="Genomic_DNA"/>
</dbReference>
<protein>
    <submittedName>
        <fullName evidence="2">Unannotated protein</fullName>
    </submittedName>
</protein>
<evidence type="ECO:0000313" key="2">
    <source>
        <dbReference type="EMBL" id="CAB4944573.1"/>
    </source>
</evidence>
<evidence type="ECO:0000313" key="1">
    <source>
        <dbReference type="EMBL" id="CAB4323247.1"/>
    </source>
</evidence>
<accession>A0A6J7JNI4</accession>
<reference evidence="2" key="1">
    <citation type="submission" date="2020-05" db="EMBL/GenBank/DDBJ databases">
        <authorList>
            <person name="Chiriac C."/>
            <person name="Salcher M."/>
            <person name="Ghai R."/>
            <person name="Kavagutti S V."/>
        </authorList>
    </citation>
    <scope>NUCLEOTIDE SEQUENCE</scope>
</reference>
<dbReference type="Pfam" id="PF01809">
    <property type="entry name" value="YidD"/>
    <property type="match status" value="1"/>
</dbReference>
<name>A0A6J7JNI4_9ZZZZ</name>
<dbReference type="NCBIfam" id="TIGR00278">
    <property type="entry name" value="membrane protein insertion efficiency factor YidD"/>
    <property type="match status" value="1"/>
</dbReference>
<dbReference type="AlphaFoldDB" id="A0A6J7JNI4"/>
<gene>
    <name evidence="1" type="ORF">UFOPK1392_00998</name>
    <name evidence="2" type="ORF">UFOPK3733_01500</name>
</gene>
<organism evidence="2">
    <name type="scientific">freshwater metagenome</name>
    <dbReference type="NCBI Taxonomy" id="449393"/>
    <lineage>
        <taxon>unclassified sequences</taxon>
        <taxon>metagenomes</taxon>
        <taxon>ecological metagenomes</taxon>
    </lineage>
</organism>
<dbReference type="HAMAP" id="MF_00386">
    <property type="entry name" value="UPF0161_YidD"/>
    <property type="match status" value="1"/>
</dbReference>
<dbReference type="PANTHER" id="PTHR33383:SF1">
    <property type="entry name" value="MEMBRANE PROTEIN INSERTION EFFICIENCY FACTOR-RELATED"/>
    <property type="match status" value="1"/>
</dbReference>
<dbReference type="EMBL" id="CAFBNC010000083">
    <property type="protein sequence ID" value="CAB4944573.1"/>
    <property type="molecule type" value="Genomic_DNA"/>
</dbReference>